<evidence type="ECO:0000256" key="5">
    <source>
        <dbReference type="ARBA" id="ARBA00005062"/>
    </source>
</evidence>
<dbReference type="GO" id="GO:0004072">
    <property type="term" value="F:aspartate kinase activity"/>
    <property type="evidence" value="ECO:0007669"/>
    <property type="project" value="UniProtKB-EC"/>
</dbReference>
<dbReference type="SUPFAM" id="SSF53633">
    <property type="entry name" value="Carbamate kinase-like"/>
    <property type="match status" value="1"/>
</dbReference>
<evidence type="ECO:0000256" key="1">
    <source>
        <dbReference type="ARBA" id="ARBA00001920"/>
    </source>
</evidence>
<evidence type="ECO:0000256" key="13">
    <source>
        <dbReference type="ARBA" id="ARBA00022723"/>
    </source>
</evidence>
<dbReference type="PANTHER" id="PTHR43070">
    <property type="match status" value="1"/>
</dbReference>
<dbReference type="InterPro" id="IPR045865">
    <property type="entry name" value="ACT-like_dom_sf"/>
</dbReference>
<proteinExistence type="inferred from homology"/>
<dbReference type="Pfam" id="PF00742">
    <property type="entry name" value="Homoserine_dh"/>
    <property type="match status" value="1"/>
</dbReference>
<evidence type="ECO:0000256" key="23">
    <source>
        <dbReference type="ARBA" id="ARBA00023268"/>
    </source>
</evidence>
<evidence type="ECO:0000256" key="18">
    <source>
        <dbReference type="ARBA" id="ARBA00023002"/>
    </source>
</evidence>
<comment type="similarity">
    <text evidence="8 28">In the N-terminal section; belongs to the aspartokinase family.</text>
</comment>
<evidence type="ECO:0000256" key="14">
    <source>
        <dbReference type="ARBA" id="ARBA00022741"/>
    </source>
</evidence>
<evidence type="ECO:0000256" key="6">
    <source>
        <dbReference type="ARBA" id="ARBA00005139"/>
    </source>
</evidence>
<comment type="function">
    <text evidence="24">Bifunctional aspartate kinase and homoserine dehydrogenase that catalyzes the first and the third steps toward the synthesis of lysine, methionine and threonine from aspartate.</text>
</comment>
<dbReference type="PIRSF" id="PIRSF000727">
    <property type="entry name" value="ThrA"/>
    <property type="match status" value="1"/>
</dbReference>
<evidence type="ECO:0000256" key="21">
    <source>
        <dbReference type="ARBA" id="ARBA00023154"/>
    </source>
</evidence>
<keyword evidence="14 28" id="KW-0547">Nucleotide-binding</keyword>
<dbReference type="Gene3D" id="3.30.360.10">
    <property type="entry name" value="Dihydrodipicolinate Reductase, domain 2"/>
    <property type="match status" value="1"/>
</dbReference>
<comment type="subunit">
    <text evidence="9 28">Homotetramer.</text>
</comment>
<evidence type="ECO:0000256" key="4">
    <source>
        <dbReference type="ARBA" id="ARBA00005056"/>
    </source>
</evidence>
<keyword evidence="23" id="KW-0511">Multifunctional enzyme</keyword>
<evidence type="ECO:0000313" key="33">
    <source>
        <dbReference type="Proteomes" id="UP001310248"/>
    </source>
</evidence>
<keyword evidence="12" id="KW-0791">Threonine biosynthesis</keyword>
<dbReference type="Gene3D" id="3.40.1160.10">
    <property type="entry name" value="Acetylglutamate kinase-like"/>
    <property type="match status" value="1"/>
</dbReference>
<dbReference type="InterPro" id="IPR005106">
    <property type="entry name" value="Asp/hSer_DH_NAD-bd"/>
</dbReference>
<evidence type="ECO:0000313" key="32">
    <source>
        <dbReference type="EMBL" id="MEE1675237.1"/>
    </source>
</evidence>
<evidence type="ECO:0000256" key="28">
    <source>
        <dbReference type="PIRNR" id="PIRNR000727"/>
    </source>
</evidence>
<keyword evidence="20" id="KW-0915">Sodium</keyword>
<dbReference type="NCBIfam" id="NF007003">
    <property type="entry name" value="PRK09466.1"/>
    <property type="match status" value="1"/>
</dbReference>
<comment type="pathway">
    <text evidence="2 28">Amino-acid biosynthesis; L-lysine biosynthesis via DAP pathway; (S)-tetrahydrodipicolinate from L-aspartate: step 1/4.</text>
</comment>
<evidence type="ECO:0000256" key="25">
    <source>
        <dbReference type="ARBA" id="ARBA00048561"/>
    </source>
</evidence>
<dbReference type="EMBL" id="JAYDYW010000011">
    <property type="protein sequence ID" value="MEE1675237.1"/>
    <property type="molecule type" value="Genomic_DNA"/>
</dbReference>
<evidence type="ECO:0000256" key="24">
    <source>
        <dbReference type="ARBA" id="ARBA00044938"/>
    </source>
</evidence>
<dbReference type="Gene3D" id="3.40.50.720">
    <property type="entry name" value="NAD(P)-binding Rossmann-like Domain"/>
    <property type="match status" value="1"/>
</dbReference>
<dbReference type="EC" id="2.7.2.4" evidence="28"/>
<dbReference type="PROSITE" id="PS00324">
    <property type="entry name" value="ASPARTOKINASE"/>
    <property type="match status" value="1"/>
</dbReference>
<comment type="catalytic activity">
    <reaction evidence="25">
        <text>L-aspartate + ATP = 4-phospho-L-aspartate + ADP</text>
        <dbReference type="Rhea" id="RHEA:23776"/>
        <dbReference type="ChEBI" id="CHEBI:29991"/>
        <dbReference type="ChEBI" id="CHEBI:30616"/>
        <dbReference type="ChEBI" id="CHEBI:57535"/>
        <dbReference type="ChEBI" id="CHEBI:456216"/>
        <dbReference type="EC" id="2.7.2.4"/>
    </reaction>
    <physiologicalReaction direction="left-to-right" evidence="25">
        <dbReference type="Rhea" id="RHEA:23777"/>
    </physiologicalReaction>
</comment>
<dbReference type="InterPro" id="IPR011147">
    <property type="entry name" value="Bifunc_Aspkin/hSer_DH"/>
</dbReference>
<evidence type="ECO:0000256" key="10">
    <source>
        <dbReference type="ARBA" id="ARBA00022605"/>
    </source>
</evidence>
<keyword evidence="17 28" id="KW-0521">NADP</keyword>
<accession>A0ABU7G746</accession>
<evidence type="ECO:0000256" key="8">
    <source>
        <dbReference type="ARBA" id="ARBA00010046"/>
    </source>
</evidence>
<reference evidence="32 33" key="2">
    <citation type="submission" date="2023-12" db="EMBL/GenBank/DDBJ databases">
        <authorList>
            <consortium name="Cladostephus spongiosus"/>
            <person name="Lorente B."/>
            <person name="Cabral C."/>
            <person name="Frias J."/>
            <person name="Faria J."/>
            <person name="Toubarro D."/>
        </authorList>
    </citation>
    <scope>NUCLEOTIDE SEQUENCE [LARGE SCALE GENOMIC DNA]</scope>
    <source>
        <strain evidence="32 33">ZMCS4</strain>
    </source>
</reference>
<dbReference type="SUPFAM" id="SSF51735">
    <property type="entry name" value="NAD(P)-binding Rossmann-fold domains"/>
    <property type="match status" value="1"/>
</dbReference>
<dbReference type="Gene3D" id="3.30.2130.10">
    <property type="entry name" value="VC0802-like"/>
    <property type="match status" value="1"/>
</dbReference>
<keyword evidence="11 28" id="KW-0808">Transferase</keyword>
<comment type="catalytic activity">
    <reaction evidence="26">
        <text>L-homoserine + NADP(+) = L-aspartate 4-semialdehyde + NADPH + H(+)</text>
        <dbReference type="Rhea" id="RHEA:15761"/>
        <dbReference type="ChEBI" id="CHEBI:15378"/>
        <dbReference type="ChEBI" id="CHEBI:57476"/>
        <dbReference type="ChEBI" id="CHEBI:57783"/>
        <dbReference type="ChEBI" id="CHEBI:58349"/>
        <dbReference type="ChEBI" id="CHEBI:537519"/>
        <dbReference type="EC" id="1.1.1.3"/>
    </reaction>
    <physiologicalReaction direction="right-to-left" evidence="26">
        <dbReference type="Rhea" id="RHEA:15763"/>
    </physiologicalReaction>
</comment>
<dbReference type="RefSeq" id="WP_329776177.1">
    <property type="nucleotide sequence ID" value="NZ_JAYDYW010000011.1"/>
</dbReference>
<dbReference type="InterPro" id="IPR001342">
    <property type="entry name" value="HDH_cat"/>
</dbReference>
<comment type="pathway">
    <text evidence="3 28">Amino-acid biosynthesis; L-methionine biosynthesis via de novo pathway; L-homoserine from L-aspartate: step 1/3.</text>
</comment>
<comment type="caution">
    <text evidence="32">The sequence shown here is derived from an EMBL/GenBank/DDBJ whole genome shotgun (WGS) entry which is preliminary data.</text>
</comment>
<feature type="domain" description="Homoserine dehydrogenase catalytic" evidence="30">
    <location>
        <begin position="600"/>
        <end position="796"/>
    </location>
</feature>
<comment type="pathway">
    <text evidence="6 28">Amino-acid biosynthesis; L-threonine biosynthesis; L-threonine from L-aspartate: step 1/5.</text>
</comment>
<evidence type="ECO:0000256" key="2">
    <source>
        <dbReference type="ARBA" id="ARBA00004766"/>
    </source>
</evidence>
<comment type="similarity">
    <text evidence="7 28">In the C-terminal section; belongs to the homoserine dehydrogenase family.</text>
</comment>
<dbReference type="SUPFAM" id="SSF55347">
    <property type="entry name" value="Glyceraldehyde-3-phosphate dehydrogenase-like, C-terminal domain"/>
    <property type="match status" value="1"/>
</dbReference>
<gene>
    <name evidence="32" type="primary">metL</name>
    <name evidence="32" type="ORF">SNR37_000562</name>
</gene>
<dbReference type="InterPro" id="IPR036291">
    <property type="entry name" value="NAD(P)-bd_dom_sf"/>
</dbReference>
<organism evidence="32 33">
    <name type="scientific">Agarivorans aestuarii</name>
    <dbReference type="NCBI Taxonomy" id="1563703"/>
    <lineage>
        <taxon>Bacteria</taxon>
        <taxon>Pseudomonadati</taxon>
        <taxon>Pseudomonadota</taxon>
        <taxon>Gammaproteobacteria</taxon>
        <taxon>Alteromonadales</taxon>
        <taxon>Alteromonadaceae</taxon>
        <taxon>Agarivorans</taxon>
    </lineage>
</organism>
<keyword evidence="16 28" id="KW-0067">ATP-binding</keyword>
<dbReference type="InterPro" id="IPR036393">
    <property type="entry name" value="AceGlu_kinase-like_sf"/>
</dbReference>
<reference evidence="33" key="1">
    <citation type="submission" date="2023-07" db="EMBL/GenBank/DDBJ databases">
        <title>Draft genome sequence of Agarivorans aestuarii strain ZMCS4, a CAZymes producing bacteria isolated from the marine brown algae Clodostephus spongiosus.</title>
        <authorList>
            <person name="Lorente B."/>
            <person name="Cabral C."/>
            <person name="Frias J."/>
            <person name="Faria J."/>
            <person name="Toubarro D."/>
        </authorList>
    </citation>
    <scope>NUCLEOTIDE SEQUENCE [LARGE SCALE GENOMIC DNA]</scope>
    <source>
        <strain evidence="33">ZMCS4</strain>
    </source>
</reference>
<dbReference type="NCBIfam" id="TIGR00657">
    <property type="entry name" value="asp_kinases"/>
    <property type="match status" value="1"/>
</dbReference>
<comment type="pathway">
    <text evidence="4 28">Amino-acid biosynthesis; L-threonine biosynthesis; L-threonine from L-aspartate: step 3/5.</text>
</comment>
<keyword evidence="22" id="KW-0486">Methionine biosynthesis</keyword>
<evidence type="ECO:0000259" key="30">
    <source>
        <dbReference type="Pfam" id="PF00742"/>
    </source>
</evidence>
<evidence type="ECO:0000256" key="22">
    <source>
        <dbReference type="ARBA" id="ARBA00023167"/>
    </source>
</evidence>
<dbReference type="InterPro" id="IPR042199">
    <property type="entry name" value="AsparK_Bifunc_asparK/hSer_DH"/>
</dbReference>
<dbReference type="EC" id="1.1.1.3" evidence="28"/>
<evidence type="ECO:0000256" key="7">
    <source>
        <dbReference type="ARBA" id="ARBA00007952"/>
    </source>
</evidence>
<keyword evidence="15 28" id="KW-0418">Kinase</keyword>
<evidence type="ECO:0000259" key="31">
    <source>
        <dbReference type="Pfam" id="PF03447"/>
    </source>
</evidence>
<evidence type="ECO:0000256" key="12">
    <source>
        <dbReference type="ARBA" id="ARBA00022697"/>
    </source>
</evidence>
<dbReference type="GO" id="GO:0004412">
    <property type="term" value="F:homoserine dehydrogenase activity"/>
    <property type="evidence" value="ECO:0007669"/>
    <property type="project" value="UniProtKB-EC"/>
</dbReference>
<dbReference type="PANTHER" id="PTHR43070:SF5">
    <property type="entry name" value="HOMOSERINE DEHYDROGENASE"/>
    <property type="match status" value="1"/>
</dbReference>
<comment type="catalytic activity">
    <reaction evidence="27">
        <text>L-homoserine + NAD(+) = L-aspartate 4-semialdehyde + NADH + H(+)</text>
        <dbReference type="Rhea" id="RHEA:15757"/>
        <dbReference type="ChEBI" id="CHEBI:15378"/>
        <dbReference type="ChEBI" id="CHEBI:57476"/>
        <dbReference type="ChEBI" id="CHEBI:57540"/>
        <dbReference type="ChEBI" id="CHEBI:57945"/>
        <dbReference type="ChEBI" id="CHEBI:537519"/>
        <dbReference type="EC" id="1.1.1.3"/>
    </reaction>
    <physiologicalReaction direction="right-to-left" evidence="27">
        <dbReference type="Rhea" id="RHEA:15759"/>
    </physiologicalReaction>
</comment>
<keyword evidence="21" id="KW-0457">Lysine biosynthesis</keyword>
<evidence type="ECO:0000256" key="16">
    <source>
        <dbReference type="ARBA" id="ARBA00022840"/>
    </source>
</evidence>
<comment type="cofactor">
    <cofactor evidence="1">
        <name>a metal cation</name>
        <dbReference type="ChEBI" id="CHEBI:25213"/>
    </cofactor>
</comment>
<evidence type="ECO:0000256" key="27">
    <source>
        <dbReference type="ARBA" id="ARBA00049031"/>
    </source>
</evidence>
<evidence type="ECO:0000256" key="17">
    <source>
        <dbReference type="ARBA" id="ARBA00022857"/>
    </source>
</evidence>
<dbReference type="InterPro" id="IPR001048">
    <property type="entry name" value="Asp/Glu/Uridylate_kinase"/>
</dbReference>
<sequence>MSVNRHVHKFGGSSLADAGCFKRVAAIVAKHTQAQDLIVVSAAGKTTNRLINIIELAKQADNAAADALKGLIEFQSKLVNELLNEAAAKPILAALDGEHHQIASLLEGELNAFTCNEVLSFGERWSARLLAALLSALDCQADWLDSRQFFKAELSTQPQVDVAQSAPLLASCLADKPACRVVVTGFICSDSEQRTVTLGRNGSDYSATELAALADAVSTTIWSDVAGIYSADPRLVKDAVLLENLALAEAAELSRIGTSVLHARTLEPLARSRQKVNLRCSYAPNDGQTLIHRKGTNSHSAKIVTSVDNVVLLELTFTQDFTLNATALLEALASHHLAPATRHKHSETGSLRMAYTCELVDEALAKIDQLASQFHIQKINRSEGYSLVALVGAGVCDNPQQCYQFFQHLAEQPLEFIHSSADKLSLCAVVRKITLEPLLKDLHSHLFKQKTKLGLVVFGKGNIGSQWLELFDQQQTTLAQQHELELSLAGVFSSKAGHLDFAGLNLEQLDNTEANTPLIWPELFDKLKRHPYDELAILDITASEALSAYYAEFARHGFHLITANKHAGASEQANYTALQQAFSDHGAQWLSNATVGAGLPVQKSIQSLRESGDEIHAISGIFSGTLSWLFQQYDGTVAFSDLLADALNQGLTEPDPREDLSGKDVQRKLLILAREAGLELELADISLSSLVPEHLEALSVEQFLDAMSELDQSMLEAFNDAKRQGKVIRFLATVNKKEEAEVGLSAIDALHPFANLKPCDNVFAIESLWYKQNPLVIQGPGAGREVTAGAIQADLVSLCKSIK</sequence>
<dbReference type="InterPro" id="IPR001341">
    <property type="entry name" value="Asp_kinase"/>
</dbReference>
<protein>
    <recommendedName>
        <fullName evidence="28">Bifunctional aspartokinase/homoserine dehydrogenase</fullName>
    </recommendedName>
    <domain>
        <recommendedName>
            <fullName evidence="28">Aspartokinase</fullName>
            <ecNumber evidence="28">2.7.2.4</ecNumber>
        </recommendedName>
    </domain>
    <domain>
        <recommendedName>
            <fullName evidence="28">Homoserine dehydrogenase</fullName>
            <ecNumber evidence="28">1.1.1.3</ecNumber>
        </recommendedName>
    </domain>
</protein>
<dbReference type="Pfam" id="PF00696">
    <property type="entry name" value="AA_kinase"/>
    <property type="match status" value="1"/>
</dbReference>
<evidence type="ECO:0000256" key="15">
    <source>
        <dbReference type="ARBA" id="ARBA00022777"/>
    </source>
</evidence>
<dbReference type="InterPro" id="IPR018042">
    <property type="entry name" value="Aspartate_kinase_CS"/>
</dbReference>
<keyword evidence="13" id="KW-0479">Metal-binding</keyword>
<evidence type="ECO:0000256" key="20">
    <source>
        <dbReference type="ARBA" id="ARBA00023053"/>
    </source>
</evidence>
<keyword evidence="19" id="KW-0520">NAD</keyword>
<dbReference type="Proteomes" id="UP001310248">
    <property type="component" value="Unassembled WGS sequence"/>
</dbReference>
<comment type="pathway">
    <text evidence="5 28">Amino-acid biosynthesis; L-methionine biosynthesis via de novo pathway; L-homoserine from L-aspartate: step 3/3.</text>
</comment>
<evidence type="ECO:0000256" key="3">
    <source>
        <dbReference type="ARBA" id="ARBA00004986"/>
    </source>
</evidence>
<feature type="domain" description="Aspartate/glutamate/uridylate kinase" evidence="29">
    <location>
        <begin position="5"/>
        <end position="276"/>
    </location>
</feature>
<evidence type="ECO:0000256" key="26">
    <source>
        <dbReference type="ARBA" id="ARBA00048841"/>
    </source>
</evidence>
<dbReference type="SUPFAM" id="SSF55021">
    <property type="entry name" value="ACT-like"/>
    <property type="match status" value="1"/>
</dbReference>
<evidence type="ECO:0000256" key="9">
    <source>
        <dbReference type="ARBA" id="ARBA00011881"/>
    </source>
</evidence>
<evidence type="ECO:0000256" key="19">
    <source>
        <dbReference type="ARBA" id="ARBA00023027"/>
    </source>
</evidence>
<dbReference type="PROSITE" id="PS01042">
    <property type="entry name" value="HOMOSER_DHGENASE"/>
    <property type="match status" value="1"/>
</dbReference>
<name>A0ABU7G746_9ALTE</name>
<evidence type="ECO:0000259" key="29">
    <source>
        <dbReference type="Pfam" id="PF00696"/>
    </source>
</evidence>
<dbReference type="InterPro" id="IPR019811">
    <property type="entry name" value="HDH_CS"/>
</dbReference>
<dbReference type="Gene3D" id="1.20.120.1320">
    <property type="entry name" value="Aspartokinase, catalytic domain"/>
    <property type="match status" value="1"/>
</dbReference>
<keyword evidence="10 28" id="KW-0028">Amino-acid biosynthesis</keyword>
<feature type="domain" description="Aspartate/homoserine dehydrogenase NAD-binding" evidence="31">
    <location>
        <begin position="459"/>
        <end position="590"/>
    </location>
</feature>
<dbReference type="Pfam" id="PF03447">
    <property type="entry name" value="NAD_binding_3"/>
    <property type="match status" value="1"/>
</dbReference>
<evidence type="ECO:0000256" key="11">
    <source>
        <dbReference type="ARBA" id="ARBA00022679"/>
    </source>
</evidence>
<keyword evidence="33" id="KW-1185">Reference proteome</keyword>
<dbReference type="InterPro" id="IPR049638">
    <property type="entry name" value="AK-HD"/>
</dbReference>
<keyword evidence="18 28" id="KW-0560">Oxidoreductase</keyword>